<dbReference type="EMBL" id="LN890974">
    <property type="protein sequence ID" value="CUS13325.1"/>
    <property type="molecule type" value="Genomic_DNA"/>
</dbReference>
<accession>A0A292Q2Y3</accession>
<name>A0A292Q2Y3_9PEZI</name>
<feature type="region of interest" description="Disordered" evidence="1">
    <location>
        <begin position="129"/>
        <end position="177"/>
    </location>
</feature>
<dbReference type="Proteomes" id="UP001412239">
    <property type="component" value="Unassembled WGS sequence"/>
</dbReference>
<protein>
    <submittedName>
        <fullName evidence="2">Uncharacterized protein</fullName>
    </submittedName>
</protein>
<proteinExistence type="predicted"/>
<keyword evidence="3" id="KW-1185">Reference proteome</keyword>
<sequence>MLEYLPWRKKAGEPAAASAVLTHNESAGKLATAATTTPTPESPKPVLSHHDEEFLKKTLQDTDDQPVVILEGSGASTPIISPSTTALAPETPAAVIAGVKGGGRRRKEKEERAAEWREGIRNRWEGLRRSASSAVDKGRGKGKAEEGDTEGKGKGKERERVEESLEVREEEKNEEEDELRRVLDGLNLAAEGGRAFSISPATAQLLDRFTQILKDLANGVPTAYNDLVELLESSSKTLEETFNSLPSFLQKMIKTFPKKMQANSMPDLLRTAAPAAPITAAGAEKLSSIPNLREIVTKPGLLMGMLKSVINLLKTRFPMALGGANLAISMGLFGEHIDLSQLGVEGGRGRADGSVIVVLFVLWYCHKRGREERLERERLAAEALAGGEEAATGSVPTMVAQAEEK</sequence>
<evidence type="ECO:0000313" key="2">
    <source>
        <dbReference type="EMBL" id="CUS13325.1"/>
    </source>
</evidence>
<organism evidence="2 3">
    <name type="scientific">Tuber aestivum</name>
    <name type="common">summer truffle</name>
    <dbReference type="NCBI Taxonomy" id="59557"/>
    <lineage>
        <taxon>Eukaryota</taxon>
        <taxon>Fungi</taxon>
        <taxon>Dikarya</taxon>
        <taxon>Ascomycota</taxon>
        <taxon>Pezizomycotina</taxon>
        <taxon>Pezizomycetes</taxon>
        <taxon>Pezizales</taxon>
        <taxon>Tuberaceae</taxon>
        <taxon>Tuber</taxon>
    </lineage>
</organism>
<feature type="compositionally biased region" description="Basic and acidic residues" evidence="1">
    <location>
        <begin position="136"/>
        <end position="171"/>
    </location>
</feature>
<reference evidence="2" key="1">
    <citation type="submission" date="2015-10" db="EMBL/GenBank/DDBJ databases">
        <authorList>
            <person name="Regsiter A."/>
            <person name="william w."/>
        </authorList>
    </citation>
    <scope>NUCLEOTIDE SEQUENCE</scope>
    <source>
        <strain evidence="2">Montdore</strain>
    </source>
</reference>
<dbReference type="AlphaFoldDB" id="A0A292Q2Y3"/>
<evidence type="ECO:0000256" key="1">
    <source>
        <dbReference type="SAM" id="MobiDB-lite"/>
    </source>
</evidence>
<gene>
    <name evidence="2" type="ORF">GSTUAT00002564001</name>
</gene>
<feature type="region of interest" description="Disordered" evidence="1">
    <location>
        <begin position="23"/>
        <end position="47"/>
    </location>
</feature>
<evidence type="ECO:0000313" key="3">
    <source>
        <dbReference type="Proteomes" id="UP001412239"/>
    </source>
</evidence>